<dbReference type="EMBL" id="GG692425">
    <property type="protein sequence ID" value="EER40652.1"/>
    <property type="molecule type" value="Genomic_DNA"/>
</dbReference>
<gene>
    <name evidence="2" type="ORF">HCDG_05241</name>
</gene>
<reference evidence="3" key="1">
    <citation type="submission" date="2009-05" db="EMBL/GenBank/DDBJ databases">
        <title>The genome sequence of Ajellomyces capsulatus strain H143.</title>
        <authorList>
            <person name="Champion M."/>
            <person name="Cuomo C.A."/>
            <person name="Ma L.-J."/>
            <person name="Henn M.R."/>
            <person name="Sil A."/>
            <person name="Goldman B."/>
            <person name="Young S.K."/>
            <person name="Kodira C.D."/>
            <person name="Zeng Q."/>
            <person name="Koehrsen M."/>
            <person name="Alvarado L."/>
            <person name="Berlin A.M."/>
            <person name="Borenstein D."/>
            <person name="Chen Z."/>
            <person name="Engels R."/>
            <person name="Freedman E."/>
            <person name="Gellesch M."/>
            <person name="Goldberg J."/>
            <person name="Griggs A."/>
            <person name="Gujja S."/>
            <person name="Heiman D.I."/>
            <person name="Hepburn T.A."/>
            <person name="Howarth C."/>
            <person name="Jen D."/>
            <person name="Larson L."/>
            <person name="Lewis B."/>
            <person name="Mehta T."/>
            <person name="Park D."/>
            <person name="Pearson M."/>
            <person name="Roberts A."/>
            <person name="Saif S."/>
            <person name="Shea T.D."/>
            <person name="Shenoy N."/>
            <person name="Sisk P."/>
            <person name="Stolte C."/>
            <person name="Sykes S."/>
            <person name="Walk T."/>
            <person name="White J."/>
            <person name="Yandava C."/>
            <person name="Klein B."/>
            <person name="McEwen J.G."/>
            <person name="Puccia R."/>
            <person name="Goldman G.H."/>
            <person name="Felipe M.S."/>
            <person name="Nino-Vega G."/>
            <person name="San-Blas G."/>
            <person name="Taylor J.W."/>
            <person name="Mendoza L."/>
            <person name="Galagan J.E."/>
            <person name="Nusbaum C."/>
            <person name="Birren B.W."/>
        </authorList>
    </citation>
    <scope>NUCLEOTIDE SEQUENCE [LARGE SCALE GENOMIC DNA]</scope>
    <source>
        <strain evidence="3">H143</strain>
    </source>
</reference>
<feature type="compositionally biased region" description="Basic and acidic residues" evidence="1">
    <location>
        <begin position="65"/>
        <end position="75"/>
    </location>
</feature>
<evidence type="ECO:0000313" key="3">
    <source>
        <dbReference type="Proteomes" id="UP000002624"/>
    </source>
</evidence>
<evidence type="ECO:0000313" key="2">
    <source>
        <dbReference type="EMBL" id="EER40652.1"/>
    </source>
</evidence>
<protein>
    <submittedName>
        <fullName evidence="2">Uncharacterized protein</fullName>
    </submittedName>
</protein>
<organism evidence="2 3">
    <name type="scientific">Ajellomyces capsulatus (strain H143)</name>
    <name type="common">Darling's disease fungus</name>
    <name type="synonym">Histoplasma capsulatum</name>
    <dbReference type="NCBI Taxonomy" id="544712"/>
    <lineage>
        <taxon>Eukaryota</taxon>
        <taxon>Fungi</taxon>
        <taxon>Dikarya</taxon>
        <taxon>Ascomycota</taxon>
        <taxon>Pezizomycotina</taxon>
        <taxon>Eurotiomycetes</taxon>
        <taxon>Eurotiomycetidae</taxon>
        <taxon>Onygenales</taxon>
        <taxon>Ajellomycetaceae</taxon>
        <taxon>Histoplasma</taxon>
    </lineage>
</organism>
<dbReference type="AlphaFoldDB" id="C6HFQ1"/>
<dbReference type="VEuPathDB" id="FungiDB:HCDG_05241"/>
<sequence length="148" mass="16408">MQSTAALQVGEANEGETDKRRQLYKYIYHTKDGTVPSAQKTPQSDQGVEDRGPQSIHSNISMADSFEKNSREVGRKALSGITTQTLSQPGRRLRAGGCMYSCECMRANGWHMEEEEEDDEAGRKSRAPIFQISKIGAEQPGYPRLLVG</sequence>
<dbReference type="Proteomes" id="UP000002624">
    <property type="component" value="Unassembled WGS sequence"/>
</dbReference>
<dbReference type="HOGENOM" id="CLU_1758301_0_0_1"/>
<evidence type="ECO:0000256" key="1">
    <source>
        <dbReference type="SAM" id="MobiDB-lite"/>
    </source>
</evidence>
<feature type="compositionally biased region" description="Polar residues" evidence="1">
    <location>
        <begin position="36"/>
        <end position="46"/>
    </location>
</feature>
<feature type="region of interest" description="Disordered" evidence="1">
    <location>
        <begin position="1"/>
        <end position="92"/>
    </location>
</feature>
<accession>C6HFQ1</accession>
<name>C6HFQ1_AJECH</name>
<proteinExistence type="predicted"/>